<accession>A0A382ZAS8</accession>
<protein>
    <submittedName>
        <fullName evidence="2">Uncharacterized protein</fullName>
    </submittedName>
</protein>
<keyword evidence="1" id="KW-1133">Transmembrane helix</keyword>
<evidence type="ECO:0000256" key="1">
    <source>
        <dbReference type="SAM" id="Phobius"/>
    </source>
</evidence>
<organism evidence="2">
    <name type="scientific">marine metagenome</name>
    <dbReference type="NCBI Taxonomy" id="408172"/>
    <lineage>
        <taxon>unclassified sequences</taxon>
        <taxon>metagenomes</taxon>
        <taxon>ecological metagenomes</taxon>
    </lineage>
</organism>
<gene>
    <name evidence="2" type="ORF">METZ01_LOCUS445446</name>
</gene>
<dbReference type="EMBL" id="UINC01182398">
    <property type="protein sequence ID" value="SVD92592.1"/>
    <property type="molecule type" value="Genomic_DNA"/>
</dbReference>
<sequence>MFALLSWIQEGGILPSQMGWGKGLLACVCGGILYISLPRTME</sequence>
<reference evidence="2" key="1">
    <citation type="submission" date="2018-05" db="EMBL/GenBank/DDBJ databases">
        <authorList>
            <person name="Lanie J.A."/>
            <person name="Ng W.-L."/>
            <person name="Kazmierczak K.M."/>
            <person name="Andrzejewski T.M."/>
            <person name="Davidsen T.M."/>
            <person name="Wayne K.J."/>
            <person name="Tettelin H."/>
            <person name="Glass J.I."/>
            <person name="Rusch D."/>
            <person name="Podicherti R."/>
            <person name="Tsui H.-C.T."/>
            <person name="Winkler M.E."/>
        </authorList>
    </citation>
    <scope>NUCLEOTIDE SEQUENCE</scope>
</reference>
<keyword evidence="1" id="KW-0812">Transmembrane</keyword>
<name>A0A382ZAS8_9ZZZZ</name>
<feature type="transmembrane region" description="Helical" evidence="1">
    <location>
        <begin position="20"/>
        <end position="37"/>
    </location>
</feature>
<dbReference type="AlphaFoldDB" id="A0A382ZAS8"/>
<keyword evidence="1" id="KW-0472">Membrane</keyword>
<proteinExistence type="predicted"/>
<evidence type="ECO:0000313" key="2">
    <source>
        <dbReference type="EMBL" id="SVD92592.1"/>
    </source>
</evidence>